<evidence type="ECO:0000256" key="5">
    <source>
        <dbReference type="ARBA" id="ARBA00022840"/>
    </source>
</evidence>
<protein>
    <submittedName>
        <fullName evidence="11">Disease resistance protein RGA3 isoform X1</fullName>
    </submittedName>
</protein>
<feature type="domain" description="Disease resistance N-terminal" evidence="7">
    <location>
        <begin position="16"/>
        <end position="100"/>
    </location>
</feature>
<feature type="domain" description="R13L1/DRL21-like LRR repeat region" evidence="9">
    <location>
        <begin position="687"/>
        <end position="842"/>
    </location>
</feature>
<reference evidence="11" key="2">
    <citation type="submission" date="2025-08" db="UniProtKB">
        <authorList>
            <consortium name="RefSeq"/>
        </authorList>
    </citation>
    <scope>IDENTIFICATION</scope>
    <source>
        <tissue evidence="11">Leaf</tissue>
    </source>
</reference>
<dbReference type="Pfam" id="PF00931">
    <property type="entry name" value="NB-ARC"/>
    <property type="match status" value="1"/>
</dbReference>
<dbReference type="InterPro" id="IPR056789">
    <property type="entry name" value="LRR_R13L1-DRL21"/>
</dbReference>
<dbReference type="Pfam" id="PF23559">
    <property type="entry name" value="WHD_DRP"/>
    <property type="match status" value="1"/>
</dbReference>
<dbReference type="InterPro" id="IPR036388">
    <property type="entry name" value="WH-like_DNA-bd_sf"/>
</dbReference>
<dbReference type="GO" id="GO:0005524">
    <property type="term" value="F:ATP binding"/>
    <property type="evidence" value="ECO:0007669"/>
    <property type="project" value="UniProtKB-KW"/>
</dbReference>
<accession>A0A1S3TXP1</accession>
<evidence type="ECO:0000256" key="3">
    <source>
        <dbReference type="ARBA" id="ARBA00022741"/>
    </source>
</evidence>
<keyword evidence="5" id="KW-0067">ATP-binding</keyword>
<dbReference type="InterPro" id="IPR002182">
    <property type="entry name" value="NB-ARC"/>
</dbReference>
<evidence type="ECO:0000313" key="10">
    <source>
        <dbReference type="Proteomes" id="UP000087766"/>
    </source>
</evidence>
<evidence type="ECO:0000259" key="9">
    <source>
        <dbReference type="Pfam" id="PF25019"/>
    </source>
</evidence>
<dbReference type="GO" id="GO:0043531">
    <property type="term" value="F:ADP binding"/>
    <property type="evidence" value="ECO:0007669"/>
    <property type="project" value="InterPro"/>
</dbReference>
<evidence type="ECO:0000259" key="7">
    <source>
        <dbReference type="Pfam" id="PF18052"/>
    </source>
</evidence>
<dbReference type="SUPFAM" id="SSF52540">
    <property type="entry name" value="P-loop containing nucleoside triphosphate hydrolases"/>
    <property type="match status" value="1"/>
</dbReference>
<dbReference type="Gene3D" id="1.10.10.10">
    <property type="entry name" value="Winged helix-like DNA-binding domain superfamily/Winged helix DNA-binding domain"/>
    <property type="match status" value="1"/>
</dbReference>
<keyword evidence="3" id="KW-0547">Nucleotide-binding</keyword>
<dbReference type="InterPro" id="IPR042197">
    <property type="entry name" value="Apaf_helical"/>
</dbReference>
<dbReference type="InterPro" id="IPR058922">
    <property type="entry name" value="WHD_DRP"/>
</dbReference>
<keyword evidence="2" id="KW-0677">Repeat</keyword>
<gene>
    <name evidence="11" type="primary">LOC106759723</name>
</gene>
<feature type="domain" description="Disease resistance protein winged helix" evidence="8">
    <location>
        <begin position="429"/>
        <end position="501"/>
    </location>
</feature>
<keyword evidence="1" id="KW-0433">Leucine-rich repeat</keyword>
<evidence type="ECO:0000313" key="11">
    <source>
        <dbReference type="RefSeq" id="XP_014498528.2"/>
    </source>
</evidence>
<dbReference type="GeneID" id="106759723"/>
<dbReference type="Gene3D" id="1.10.8.430">
    <property type="entry name" value="Helical domain of apoptotic protease-activating factors"/>
    <property type="match status" value="1"/>
</dbReference>
<dbReference type="PANTHER" id="PTHR36766">
    <property type="entry name" value="PLANT BROAD-SPECTRUM MILDEW RESISTANCE PROTEIN RPW8"/>
    <property type="match status" value="1"/>
</dbReference>
<dbReference type="KEGG" id="vra:106759723"/>
<dbReference type="FunFam" id="1.10.10.10:FF:000322">
    <property type="entry name" value="Probable disease resistance protein At1g63360"/>
    <property type="match status" value="1"/>
</dbReference>
<dbReference type="Pfam" id="PF25019">
    <property type="entry name" value="LRR_R13L1-DRL21"/>
    <property type="match status" value="1"/>
</dbReference>
<dbReference type="Proteomes" id="UP000087766">
    <property type="component" value="Chromosome 5"/>
</dbReference>
<dbReference type="Gene3D" id="1.20.5.4130">
    <property type="match status" value="1"/>
</dbReference>
<keyword evidence="4" id="KW-0611">Plant defense</keyword>
<dbReference type="OrthoDB" id="5279713at2759"/>
<dbReference type="InterPro" id="IPR032675">
    <property type="entry name" value="LRR_dom_sf"/>
</dbReference>
<proteinExistence type="predicted"/>
<dbReference type="Gene3D" id="3.80.10.10">
    <property type="entry name" value="Ribonuclease Inhibitor"/>
    <property type="match status" value="1"/>
</dbReference>
<dbReference type="RefSeq" id="XP_014498528.2">
    <property type="nucleotide sequence ID" value="XM_014643042.2"/>
</dbReference>
<sequence>MFVPNFIWQRMEVIAQIVLQNLNSFAQEEFGIIWNLKDDVQQMKRTVSAIKAVLLDAEGKANNLQISNWLEELKDVLYDADDLLNDISSEAMKRKVIGARKILRKIQVFFSQENQIVYSFKLGHQMKAIQKRLDAIAKNKITLQLTDRPMETPIAYRRQRQTYSFVREDDVIGRKEEKKLLESYLLDTKVSVIDNVSVLAIVGFGGLGKTTLAQLVFNDNAVQCSFEQKMWVCVSDEFDISKIAEKMIGNDKNSEIEQLQQDLRNKVRGKKFLLVLDDVWNEDRELWLKFKSLVVEGGKGSAIIVTTRSRTVAKIVATHPPLFLKGLDLERSWKLFSRVAFDEGKEPNDMELLAMGRDIVKKCAGVPLAIRTIGSLLYSRNLGRSDWQYFSEVEFSKIDQHKDNIFSILKLSYDHLPSFLKKCFAYCSLFPKDFEFDKKTLIQLWVAEGFIQPSRDNRCEEDVGHEYFMNLLSMSLFQNVTLDDCGDILTCKMHDLIHDLAQLVVGKEYAFVEGKKEHIENRTRYLSSCTSLHFSEKTSSSSNKLRTFILLGQPVYGSQNLGPPPSLQFPFLLSIKCLRVLTLCGLHLITIPNSIRELKQLRYLDLSMNRFLVSLPPDVTSLHNLQTLKLSGCGKLKELPSDINKSLRHLELNDCGKLCMPCGLGQLTNLQTLTHFILDSESKNVDISELSGLNNLRGKLVIKCLDSLRKNAAVVESANILLEKQHLQDLELRWGLGETKYWVGPIEIRRKEDENTWVENETTLYINDKYQMKDEKILQGLQPHHSIKRLVIDGYHGNSLPDWIGNLSSLLSLKISNCYGLKSIPDGIRNLVSLQRLCIYRCSMLERRCARGHGGEWSKIAHIPEVLLPAFNPIAFNATDLRQQPLVCVNHHFLAMAPWFMLLVEKMTMWKHPIDRQKLQIVACIINQILMVNGSASSMNSLR</sequence>
<reference evidence="10" key="1">
    <citation type="journal article" date="2014" name="Nat. Commun.">
        <title>Genome sequence of mungbean and insights into evolution within Vigna species.</title>
        <authorList>
            <person name="Kang Y.J."/>
            <person name="Kim S.K."/>
            <person name="Kim M.Y."/>
            <person name="Lestari P."/>
            <person name="Kim K.H."/>
            <person name="Ha B.K."/>
            <person name="Jun T.H."/>
            <person name="Hwang W.J."/>
            <person name="Lee T."/>
            <person name="Lee J."/>
            <person name="Shim S."/>
            <person name="Yoon M.Y."/>
            <person name="Jang Y.E."/>
            <person name="Han K.S."/>
            <person name="Taeprayoon P."/>
            <person name="Yoon N."/>
            <person name="Somta P."/>
            <person name="Tanya P."/>
            <person name="Kim K.S."/>
            <person name="Gwag J.G."/>
            <person name="Moon J.K."/>
            <person name="Lee Y.H."/>
            <person name="Park B.S."/>
            <person name="Bombarely A."/>
            <person name="Doyle J.J."/>
            <person name="Jackson S.A."/>
            <person name="Schafleitner R."/>
            <person name="Srinives P."/>
            <person name="Varshney R.K."/>
            <person name="Lee S.H."/>
        </authorList>
    </citation>
    <scope>NUCLEOTIDE SEQUENCE [LARGE SCALE GENOMIC DNA]</scope>
    <source>
        <strain evidence="10">cv. VC1973A</strain>
    </source>
</reference>
<dbReference type="PRINTS" id="PR00364">
    <property type="entry name" value="DISEASERSIST"/>
</dbReference>
<evidence type="ECO:0000256" key="2">
    <source>
        <dbReference type="ARBA" id="ARBA00022737"/>
    </source>
</evidence>
<evidence type="ECO:0000259" key="6">
    <source>
        <dbReference type="Pfam" id="PF00931"/>
    </source>
</evidence>
<evidence type="ECO:0000256" key="1">
    <source>
        <dbReference type="ARBA" id="ARBA00022614"/>
    </source>
</evidence>
<dbReference type="InterPro" id="IPR041118">
    <property type="entry name" value="Rx_N"/>
</dbReference>
<dbReference type="Gene3D" id="3.40.50.300">
    <property type="entry name" value="P-loop containing nucleotide triphosphate hydrolases"/>
    <property type="match status" value="1"/>
</dbReference>
<dbReference type="AlphaFoldDB" id="A0A1S3TXP1"/>
<dbReference type="SUPFAM" id="SSF52058">
    <property type="entry name" value="L domain-like"/>
    <property type="match status" value="1"/>
</dbReference>
<dbReference type="GO" id="GO:0051707">
    <property type="term" value="P:response to other organism"/>
    <property type="evidence" value="ECO:0007669"/>
    <property type="project" value="UniProtKB-ARBA"/>
</dbReference>
<dbReference type="InterPro" id="IPR027417">
    <property type="entry name" value="P-loop_NTPase"/>
</dbReference>
<evidence type="ECO:0000259" key="8">
    <source>
        <dbReference type="Pfam" id="PF23559"/>
    </source>
</evidence>
<dbReference type="Pfam" id="PF18052">
    <property type="entry name" value="Rx_N"/>
    <property type="match status" value="1"/>
</dbReference>
<feature type="domain" description="NB-ARC" evidence="6">
    <location>
        <begin position="194"/>
        <end position="343"/>
    </location>
</feature>
<dbReference type="GO" id="GO:0006952">
    <property type="term" value="P:defense response"/>
    <property type="evidence" value="ECO:0007669"/>
    <property type="project" value="UniProtKB-KW"/>
</dbReference>
<keyword evidence="10" id="KW-1185">Reference proteome</keyword>
<evidence type="ECO:0000256" key="4">
    <source>
        <dbReference type="ARBA" id="ARBA00022821"/>
    </source>
</evidence>
<dbReference type="PANTHER" id="PTHR36766:SF38">
    <property type="entry name" value="DISEASE RESISTANCE PROTEIN RGA3"/>
    <property type="match status" value="1"/>
</dbReference>
<organism evidence="10 11">
    <name type="scientific">Vigna radiata var. radiata</name>
    <name type="common">Mung bean</name>
    <name type="synonym">Phaseolus aureus</name>
    <dbReference type="NCBI Taxonomy" id="3916"/>
    <lineage>
        <taxon>Eukaryota</taxon>
        <taxon>Viridiplantae</taxon>
        <taxon>Streptophyta</taxon>
        <taxon>Embryophyta</taxon>
        <taxon>Tracheophyta</taxon>
        <taxon>Spermatophyta</taxon>
        <taxon>Magnoliopsida</taxon>
        <taxon>eudicotyledons</taxon>
        <taxon>Gunneridae</taxon>
        <taxon>Pentapetalae</taxon>
        <taxon>rosids</taxon>
        <taxon>fabids</taxon>
        <taxon>Fabales</taxon>
        <taxon>Fabaceae</taxon>
        <taxon>Papilionoideae</taxon>
        <taxon>50 kb inversion clade</taxon>
        <taxon>NPAAA clade</taxon>
        <taxon>indigoferoid/millettioid clade</taxon>
        <taxon>Phaseoleae</taxon>
        <taxon>Vigna</taxon>
    </lineage>
</organism>
<name>A0A1S3TXP1_VIGRR</name>